<evidence type="ECO:0000256" key="9">
    <source>
        <dbReference type="ARBA" id="ARBA00023136"/>
    </source>
</evidence>
<dbReference type="InterPro" id="IPR013320">
    <property type="entry name" value="ConA-like_dom_sf"/>
</dbReference>
<dbReference type="PROSITE" id="PS51762">
    <property type="entry name" value="GH16_2"/>
    <property type="match status" value="1"/>
</dbReference>
<name>A0A194UMS5_CYTMA</name>
<keyword evidence="14" id="KW-0961">Cell wall biogenesis/degradation</keyword>
<evidence type="ECO:0000256" key="15">
    <source>
        <dbReference type="ARBA" id="ARBA00038074"/>
    </source>
</evidence>
<organism evidence="22 23">
    <name type="scientific">Cytospora mali</name>
    <name type="common">Apple Valsa canker fungus</name>
    <name type="synonym">Valsa mali</name>
    <dbReference type="NCBI Taxonomy" id="578113"/>
    <lineage>
        <taxon>Eukaryota</taxon>
        <taxon>Fungi</taxon>
        <taxon>Dikarya</taxon>
        <taxon>Ascomycota</taxon>
        <taxon>Pezizomycotina</taxon>
        <taxon>Sordariomycetes</taxon>
        <taxon>Sordariomycetidae</taxon>
        <taxon>Diaporthales</taxon>
        <taxon>Cytosporaceae</taxon>
        <taxon>Cytospora</taxon>
    </lineage>
</organism>
<feature type="disulfide bond" evidence="18">
    <location>
        <begin position="27"/>
        <end position="35"/>
    </location>
</feature>
<dbReference type="InterPro" id="IPR000757">
    <property type="entry name" value="Beta-glucanase-like"/>
</dbReference>
<evidence type="ECO:0000313" key="23">
    <source>
        <dbReference type="Proteomes" id="UP000078576"/>
    </source>
</evidence>
<dbReference type="SUPFAM" id="SSF49899">
    <property type="entry name" value="Concanavalin A-like lectins/glucanases"/>
    <property type="match status" value="1"/>
</dbReference>
<evidence type="ECO:0000256" key="10">
    <source>
        <dbReference type="ARBA" id="ARBA00023157"/>
    </source>
</evidence>
<evidence type="ECO:0000256" key="13">
    <source>
        <dbReference type="ARBA" id="ARBA00023295"/>
    </source>
</evidence>
<dbReference type="InterPro" id="IPR050546">
    <property type="entry name" value="Glycosyl_Hydrlase_16"/>
</dbReference>
<evidence type="ECO:0000256" key="19">
    <source>
        <dbReference type="SAM" id="MobiDB-lite"/>
    </source>
</evidence>
<dbReference type="OrthoDB" id="4781at2759"/>
<comment type="subcellular location">
    <subcellularLocation>
        <location evidence="2">Cell envelope</location>
    </subcellularLocation>
    <subcellularLocation>
        <location evidence="3">Membrane</location>
        <topology evidence="3">Lipid-anchor</topology>
        <topology evidence="3">GPI-anchor</topology>
    </subcellularLocation>
</comment>
<dbReference type="Gene3D" id="2.60.120.200">
    <property type="match status" value="1"/>
</dbReference>
<dbReference type="EC" id="3.2.-.-" evidence="16"/>
<comment type="catalytic activity">
    <reaction evidence="1">
        <text>Random endo-hydrolysis of N-acetyl-beta-D-glucosaminide (1-&gt;4)-beta-linkages in chitin and chitodextrins.</text>
        <dbReference type="EC" id="3.2.1.14"/>
    </reaction>
</comment>
<evidence type="ECO:0000256" key="2">
    <source>
        <dbReference type="ARBA" id="ARBA00004196"/>
    </source>
</evidence>
<keyword evidence="13 22" id="KW-0326">Glycosidase</keyword>
<dbReference type="GO" id="GO:0016757">
    <property type="term" value="F:glycosyltransferase activity"/>
    <property type="evidence" value="ECO:0007669"/>
    <property type="project" value="UniProtKB-KW"/>
</dbReference>
<dbReference type="GO" id="GO:0008843">
    <property type="term" value="F:endochitinase activity"/>
    <property type="evidence" value="ECO:0007669"/>
    <property type="project" value="UniProtKB-EC"/>
</dbReference>
<evidence type="ECO:0000256" key="5">
    <source>
        <dbReference type="ARBA" id="ARBA00022676"/>
    </source>
</evidence>
<dbReference type="InterPro" id="IPR017168">
    <property type="entry name" value="CHR-like"/>
</dbReference>
<feature type="region of interest" description="Disordered" evidence="19">
    <location>
        <begin position="299"/>
        <end position="357"/>
    </location>
</feature>
<protein>
    <recommendedName>
        <fullName evidence="16">Crh-like protein</fullName>
        <ecNumber evidence="16">3.2.-.-</ecNumber>
    </recommendedName>
</protein>
<keyword evidence="9 16" id="KW-0472">Membrane</keyword>
<dbReference type="PIRSF" id="PIRSF037299">
    <property type="entry name" value="Glycosidase_CRH1_prd"/>
    <property type="match status" value="1"/>
</dbReference>
<evidence type="ECO:0000256" key="16">
    <source>
        <dbReference type="PIRNR" id="PIRNR037299"/>
    </source>
</evidence>
<proteinExistence type="inferred from homology"/>
<evidence type="ECO:0000259" key="21">
    <source>
        <dbReference type="PROSITE" id="PS51762"/>
    </source>
</evidence>
<feature type="domain" description="GH16" evidence="21">
    <location>
        <begin position="17"/>
        <end position="240"/>
    </location>
</feature>
<dbReference type="CDD" id="cd02183">
    <property type="entry name" value="GH16_fungal_CRH1_transglycosylase"/>
    <property type="match status" value="1"/>
</dbReference>
<keyword evidence="11" id="KW-0325">Glycoprotein</keyword>
<dbReference type="EMBL" id="KN714667">
    <property type="protein sequence ID" value="KUI52956.1"/>
    <property type="molecule type" value="Genomic_DNA"/>
</dbReference>
<evidence type="ECO:0000256" key="12">
    <source>
        <dbReference type="ARBA" id="ARBA00023288"/>
    </source>
</evidence>
<evidence type="ECO:0000256" key="3">
    <source>
        <dbReference type="ARBA" id="ARBA00004589"/>
    </source>
</evidence>
<feature type="active site" description="Proton donor" evidence="17">
    <location>
        <position position="126"/>
    </location>
</feature>
<evidence type="ECO:0000256" key="8">
    <source>
        <dbReference type="ARBA" id="ARBA00022801"/>
    </source>
</evidence>
<dbReference type="GO" id="GO:0031505">
    <property type="term" value="P:fungal-type cell wall organization"/>
    <property type="evidence" value="ECO:0007669"/>
    <property type="project" value="TreeGrafter"/>
</dbReference>
<keyword evidence="4" id="KW-0336">GPI-anchor</keyword>
<evidence type="ECO:0000256" key="18">
    <source>
        <dbReference type="PIRSR" id="PIRSR037299-2"/>
    </source>
</evidence>
<feature type="signal peptide" evidence="20">
    <location>
        <begin position="1"/>
        <end position="21"/>
    </location>
</feature>
<evidence type="ECO:0000256" key="7">
    <source>
        <dbReference type="ARBA" id="ARBA00022729"/>
    </source>
</evidence>
<evidence type="ECO:0000256" key="1">
    <source>
        <dbReference type="ARBA" id="ARBA00000822"/>
    </source>
</evidence>
<dbReference type="PANTHER" id="PTHR10963:SF68">
    <property type="entry name" value="GLYCOSIDASE CRH1-RELATED"/>
    <property type="match status" value="1"/>
</dbReference>
<dbReference type="STRING" id="694573.A0A194UMS5"/>
<sequence>MISRLASATAMVLTASSLASAQTYSLCNPLEKTGCAADPAVGTTKTIDFTKGANDFFTAAEGTTVKYDDKLGAVFTINKETDAPTFTSTDYIFFGKVDVTVRASLGVGVVTSFVLQSDDLDEIDWEWLGGDNTEVQTNYFSKGNTTTYDRGGFSGVGSPVDEFHTYTIDWNAERLNWIIDGTVVRTLTYADAYNGITYPQTPMQIKLGTWVAGRKDAAKGTVEWAGGYTDFSKAPFMGYYKSVVVQDYMNGADSAKQYVYGDKTGTYKSIKIENTESSDSSSAQSASATSTSTGKKAASTLSTVTSSGTTTSGITLATGEPKSSSSSSSSSSDSSSSSSTGTSTASSSSSSSSTVTASAGNKSAVNFAFLGAALFAFLSL</sequence>
<reference evidence="23" key="1">
    <citation type="submission" date="2014-12" db="EMBL/GenBank/DDBJ databases">
        <title>Genome Sequence of Valsa Canker Pathogens Uncovers a Specific Adaption of Colonization on Woody Bark.</title>
        <authorList>
            <person name="Yin Z."/>
            <person name="Liu H."/>
            <person name="Gao X."/>
            <person name="Li Z."/>
            <person name="Song N."/>
            <person name="Ke X."/>
            <person name="Dai Q."/>
            <person name="Wu Y."/>
            <person name="Sun Y."/>
            <person name="Xu J.-R."/>
            <person name="Kang Z.K."/>
            <person name="Wang L."/>
            <person name="Huang L."/>
        </authorList>
    </citation>
    <scope>NUCLEOTIDE SEQUENCE [LARGE SCALE GENOMIC DNA]</scope>
    <source>
        <strain evidence="23">SXYL134</strain>
    </source>
</reference>
<evidence type="ECO:0000256" key="6">
    <source>
        <dbReference type="ARBA" id="ARBA00022679"/>
    </source>
</evidence>
<dbReference type="AlphaFoldDB" id="A0A194UMS5"/>
<keyword evidence="5" id="KW-0328">Glycosyltransferase</keyword>
<keyword evidence="12" id="KW-0449">Lipoprotein</keyword>
<evidence type="ECO:0000256" key="4">
    <source>
        <dbReference type="ARBA" id="ARBA00022622"/>
    </source>
</evidence>
<keyword evidence="10 18" id="KW-1015">Disulfide bond</keyword>
<feature type="active site" description="Nucleophile" evidence="17">
    <location>
        <position position="122"/>
    </location>
</feature>
<evidence type="ECO:0000313" key="22">
    <source>
        <dbReference type="EMBL" id="KUI52956.1"/>
    </source>
</evidence>
<dbReference type="PANTHER" id="PTHR10963">
    <property type="entry name" value="GLYCOSYL HYDROLASE-RELATED"/>
    <property type="match status" value="1"/>
</dbReference>
<evidence type="ECO:0000256" key="11">
    <source>
        <dbReference type="ARBA" id="ARBA00023180"/>
    </source>
</evidence>
<gene>
    <name evidence="22" type="ORF">VP1G_00409</name>
</gene>
<dbReference type="GO" id="GO:0098552">
    <property type="term" value="C:side of membrane"/>
    <property type="evidence" value="ECO:0007669"/>
    <property type="project" value="UniProtKB-KW"/>
</dbReference>
<keyword evidence="8 16" id="KW-0378">Hydrolase</keyword>
<keyword evidence="23" id="KW-1185">Reference proteome</keyword>
<dbReference type="Pfam" id="PF00722">
    <property type="entry name" value="Glyco_hydro_16"/>
    <property type="match status" value="1"/>
</dbReference>
<keyword evidence="7 20" id="KW-0732">Signal</keyword>
<keyword evidence="6" id="KW-0808">Transferase</keyword>
<dbReference type="GO" id="GO:0009277">
    <property type="term" value="C:fungal-type cell wall"/>
    <property type="evidence" value="ECO:0007669"/>
    <property type="project" value="TreeGrafter"/>
</dbReference>
<evidence type="ECO:0000256" key="14">
    <source>
        <dbReference type="ARBA" id="ARBA00023316"/>
    </source>
</evidence>
<accession>A0A194UMS5</accession>
<dbReference type="GO" id="GO:0005975">
    <property type="term" value="P:carbohydrate metabolic process"/>
    <property type="evidence" value="ECO:0007669"/>
    <property type="project" value="InterPro"/>
</dbReference>
<evidence type="ECO:0000256" key="17">
    <source>
        <dbReference type="PIRSR" id="PIRSR037299-1"/>
    </source>
</evidence>
<dbReference type="Proteomes" id="UP000078576">
    <property type="component" value="Unassembled WGS sequence"/>
</dbReference>
<feature type="chain" id="PRO_5008265665" description="Crh-like protein" evidence="20">
    <location>
        <begin position="22"/>
        <end position="380"/>
    </location>
</feature>
<comment type="similarity">
    <text evidence="15">Belongs to the glycosyl hydrolase 16 family. CRH1 subfamily.</text>
</comment>
<evidence type="ECO:0000256" key="20">
    <source>
        <dbReference type="SAM" id="SignalP"/>
    </source>
</evidence>